<proteinExistence type="predicted"/>
<reference evidence="2" key="1">
    <citation type="submission" date="2023-02" db="EMBL/GenBank/DDBJ databases">
        <title>Description and genomic characterization of Salipiger bruguierae sp. nov., isolated from the sediment of mangrove plant Bruguiera sexangula.</title>
        <authorList>
            <person name="Long M."/>
        </authorList>
    </citation>
    <scope>NUCLEOTIDE SEQUENCE</scope>
    <source>
        <strain evidence="2">H15</strain>
    </source>
</reference>
<organism evidence="2">
    <name type="scientific">Alloyangia sp. H15</name>
    <dbReference type="NCBI Taxonomy" id="3029062"/>
    <lineage>
        <taxon>Bacteria</taxon>
        <taxon>Pseudomonadati</taxon>
        <taxon>Pseudomonadota</taxon>
        <taxon>Alphaproteobacteria</taxon>
        <taxon>Rhodobacterales</taxon>
        <taxon>Roseobacteraceae</taxon>
        <taxon>Alloyangia</taxon>
    </lineage>
</organism>
<feature type="signal peptide" evidence="1">
    <location>
        <begin position="1"/>
        <end position="22"/>
    </location>
</feature>
<name>A0AAU8APA1_9RHOB</name>
<feature type="chain" id="PRO_5043470728" description="DUF2059 domain-containing protein" evidence="1">
    <location>
        <begin position="23"/>
        <end position="131"/>
    </location>
</feature>
<sequence length="131" mass="14137">MKLLLAISSISLAVTATGPASAENSMLSALAQYVPESVLSLMSEQQIFTAFSISTSRDTDAQKATQIEYIATSSAEPRTYSRQQLDLVSAYLTPEQMSRMDAADIGNALALIHSSKTETEKRGLIRALADY</sequence>
<evidence type="ECO:0008006" key="3">
    <source>
        <dbReference type="Google" id="ProtNLM"/>
    </source>
</evidence>
<dbReference type="AlphaFoldDB" id="A0AAU8APA1"/>
<gene>
    <name evidence="2" type="ORF">PVT71_16675</name>
</gene>
<protein>
    <recommendedName>
        <fullName evidence="3">DUF2059 domain-containing protein</fullName>
    </recommendedName>
</protein>
<keyword evidence="1" id="KW-0732">Signal</keyword>
<evidence type="ECO:0000256" key="1">
    <source>
        <dbReference type="SAM" id="SignalP"/>
    </source>
</evidence>
<dbReference type="EMBL" id="CP123385">
    <property type="protein sequence ID" value="XCC96325.1"/>
    <property type="molecule type" value="Genomic_DNA"/>
</dbReference>
<accession>A0AAU8APA1</accession>
<dbReference type="RefSeq" id="WP_353475191.1">
    <property type="nucleotide sequence ID" value="NZ_CP123385.1"/>
</dbReference>
<evidence type="ECO:0000313" key="2">
    <source>
        <dbReference type="EMBL" id="XCC96325.1"/>
    </source>
</evidence>